<dbReference type="NCBIfam" id="TIGR01141">
    <property type="entry name" value="hisC"/>
    <property type="match status" value="1"/>
</dbReference>
<evidence type="ECO:0000313" key="13">
    <source>
        <dbReference type="EMBL" id="TXB66126.1"/>
    </source>
</evidence>
<dbReference type="SUPFAM" id="SSF53383">
    <property type="entry name" value="PLP-dependent transferases"/>
    <property type="match status" value="1"/>
</dbReference>
<dbReference type="AlphaFoldDB" id="A0A5C6RUF7"/>
<organism evidence="13 14">
    <name type="scientific">Vicingus serpentipes</name>
    <dbReference type="NCBI Taxonomy" id="1926625"/>
    <lineage>
        <taxon>Bacteria</taxon>
        <taxon>Pseudomonadati</taxon>
        <taxon>Bacteroidota</taxon>
        <taxon>Flavobacteriia</taxon>
        <taxon>Flavobacteriales</taxon>
        <taxon>Vicingaceae</taxon>
        <taxon>Vicingus</taxon>
    </lineage>
</organism>
<dbReference type="Proteomes" id="UP000321721">
    <property type="component" value="Unassembled WGS sequence"/>
</dbReference>
<keyword evidence="5 11" id="KW-0032">Aminotransferase</keyword>
<dbReference type="HAMAP" id="MF_01023">
    <property type="entry name" value="HisC_aminotrans_2"/>
    <property type="match status" value="1"/>
</dbReference>
<dbReference type="CDD" id="cd00609">
    <property type="entry name" value="AAT_like"/>
    <property type="match status" value="1"/>
</dbReference>
<comment type="catalytic activity">
    <reaction evidence="10 11">
        <text>L-histidinol phosphate + 2-oxoglutarate = 3-(imidazol-4-yl)-2-oxopropyl phosphate + L-glutamate</text>
        <dbReference type="Rhea" id="RHEA:23744"/>
        <dbReference type="ChEBI" id="CHEBI:16810"/>
        <dbReference type="ChEBI" id="CHEBI:29985"/>
        <dbReference type="ChEBI" id="CHEBI:57766"/>
        <dbReference type="ChEBI" id="CHEBI:57980"/>
        <dbReference type="EC" id="2.6.1.9"/>
    </reaction>
</comment>
<dbReference type="RefSeq" id="WP_147099604.1">
    <property type="nucleotide sequence ID" value="NZ_VOOS01000002.1"/>
</dbReference>
<dbReference type="InterPro" id="IPR015421">
    <property type="entry name" value="PyrdxlP-dep_Trfase_major"/>
</dbReference>
<comment type="pathway">
    <text evidence="2 11">Amino-acid biosynthesis; L-histidine biosynthesis; L-histidine from 5-phospho-alpha-D-ribose 1-diphosphate: step 7/9.</text>
</comment>
<evidence type="ECO:0000313" key="14">
    <source>
        <dbReference type="Proteomes" id="UP000321721"/>
    </source>
</evidence>
<comment type="cofactor">
    <cofactor evidence="1 11">
        <name>pyridoxal 5'-phosphate</name>
        <dbReference type="ChEBI" id="CHEBI:597326"/>
    </cofactor>
</comment>
<name>A0A5C6RUF7_9FLAO</name>
<reference evidence="13 14" key="1">
    <citation type="submission" date="2019-08" db="EMBL/GenBank/DDBJ databases">
        <title>Genome of Vicingus serpentipes NCIMB 15042.</title>
        <authorList>
            <person name="Bowman J.P."/>
        </authorList>
    </citation>
    <scope>NUCLEOTIDE SEQUENCE [LARGE SCALE GENOMIC DNA]</scope>
    <source>
        <strain evidence="13 14">NCIMB 15042</strain>
    </source>
</reference>
<keyword evidence="9 11" id="KW-0368">Histidine biosynthesis</keyword>
<keyword evidence="6 11" id="KW-0028">Amino-acid biosynthesis</keyword>
<evidence type="ECO:0000256" key="8">
    <source>
        <dbReference type="ARBA" id="ARBA00022898"/>
    </source>
</evidence>
<evidence type="ECO:0000256" key="9">
    <source>
        <dbReference type="ARBA" id="ARBA00023102"/>
    </source>
</evidence>
<dbReference type="EC" id="2.6.1.9" evidence="11"/>
<accession>A0A5C6RUF7</accession>
<dbReference type="GO" id="GO:0030170">
    <property type="term" value="F:pyridoxal phosphate binding"/>
    <property type="evidence" value="ECO:0007669"/>
    <property type="project" value="InterPro"/>
</dbReference>
<feature type="domain" description="Aminotransferase class I/classII large" evidence="12">
    <location>
        <begin position="40"/>
        <end position="337"/>
    </location>
</feature>
<keyword evidence="14" id="KW-1185">Reference proteome</keyword>
<evidence type="ECO:0000256" key="11">
    <source>
        <dbReference type="HAMAP-Rule" id="MF_01023"/>
    </source>
</evidence>
<dbReference type="PANTHER" id="PTHR42885">
    <property type="entry name" value="HISTIDINOL-PHOSPHATE AMINOTRANSFERASE-RELATED"/>
    <property type="match status" value="1"/>
</dbReference>
<sequence length="342" mass="38851">MDINKLVRKNVLAMKPYSSARDEFDGVEGLFLDANENPYSNGVNRYPDPYQRKLKEVIASQKHLLHENILLGNGSDEVLDLLFRAFCEPKKENIVITAPSYGMYKVLANLNDVLANEVLYESDFSLDADKIIAATNKNTKLIILCSPNNPTGNSIELDVIEKVLNNTNCLVVVDEAYIDFSTKNSCIKSLNKYNQLIVIQTLSKYFGMAGIRLGMCFANKDVITVLNRIKPPYNINVLTQQKAVDLLENVDLGYRREVIQERENLSKEISKLNYVEKVYPSEANFLLVKTTNANWVYDELVNQQIIIRNRTNEKLCKDCVRISIGTKQENEILLNALNKINS</sequence>
<evidence type="ECO:0000256" key="10">
    <source>
        <dbReference type="ARBA" id="ARBA00047481"/>
    </source>
</evidence>
<evidence type="ECO:0000256" key="2">
    <source>
        <dbReference type="ARBA" id="ARBA00005011"/>
    </source>
</evidence>
<gene>
    <name evidence="11 13" type="primary">hisC</name>
    <name evidence="13" type="ORF">FRY74_06020</name>
</gene>
<comment type="subunit">
    <text evidence="4 11">Homodimer.</text>
</comment>
<protein>
    <recommendedName>
        <fullName evidence="11">Histidinol-phosphate aminotransferase</fullName>
        <ecNumber evidence="11">2.6.1.9</ecNumber>
    </recommendedName>
    <alternativeName>
        <fullName evidence="11">Imidazole acetol-phosphate transaminase</fullName>
    </alternativeName>
</protein>
<evidence type="ECO:0000256" key="4">
    <source>
        <dbReference type="ARBA" id="ARBA00011738"/>
    </source>
</evidence>
<dbReference type="InterPro" id="IPR005861">
    <property type="entry name" value="HisP_aminotrans"/>
</dbReference>
<dbReference type="PANTHER" id="PTHR42885:SF2">
    <property type="entry name" value="HISTIDINOL-PHOSPHATE AMINOTRANSFERASE"/>
    <property type="match status" value="1"/>
</dbReference>
<evidence type="ECO:0000256" key="3">
    <source>
        <dbReference type="ARBA" id="ARBA00007970"/>
    </source>
</evidence>
<dbReference type="OrthoDB" id="9813612at2"/>
<dbReference type="InterPro" id="IPR015424">
    <property type="entry name" value="PyrdxlP-dep_Trfase"/>
</dbReference>
<proteinExistence type="inferred from homology"/>
<dbReference type="EMBL" id="VOOS01000002">
    <property type="protein sequence ID" value="TXB66126.1"/>
    <property type="molecule type" value="Genomic_DNA"/>
</dbReference>
<comment type="similarity">
    <text evidence="3 11">Belongs to the class-II pyridoxal-phosphate-dependent aminotransferase family. Histidinol-phosphate aminotransferase subfamily.</text>
</comment>
<dbReference type="Gene3D" id="3.40.640.10">
    <property type="entry name" value="Type I PLP-dependent aspartate aminotransferase-like (Major domain)"/>
    <property type="match status" value="1"/>
</dbReference>
<keyword evidence="7 11" id="KW-0808">Transferase</keyword>
<keyword evidence="8 11" id="KW-0663">Pyridoxal phosphate</keyword>
<dbReference type="GO" id="GO:0004400">
    <property type="term" value="F:histidinol-phosphate transaminase activity"/>
    <property type="evidence" value="ECO:0007669"/>
    <property type="project" value="UniProtKB-UniRule"/>
</dbReference>
<evidence type="ECO:0000256" key="6">
    <source>
        <dbReference type="ARBA" id="ARBA00022605"/>
    </source>
</evidence>
<dbReference type="UniPathway" id="UPA00031">
    <property type="reaction ID" value="UER00012"/>
</dbReference>
<evidence type="ECO:0000256" key="1">
    <source>
        <dbReference type="ARBA" id="ARBA00001933"/>
    </source>
</evidence>
<dbReference type="Gene3D" id="3.90.1150.10">
    <property type="entry name" value="Aspartate Aminotransferase, domain 1"/>
    <property type="match status" value="1"/>
</dbReference>
<dbReference type="InterPro" id="IPR015422">
    <property type="entry name" value="PyrdxlP-dep_Trfase_small"/>
</dbReference>
<evidence type="ECO:0000256" key="7">
    <source>
        <dbReference type="ARBA" id="ARBA00022679"/>
    </source>
</evidence>
<dbReference type="InterPro" id="IPR004839">
    <property type="entry name" value="Aminotransferase_I/II_large"/>
</dbReference>
<feature type="modified residue" description="N6-(pyridoxal phosphate)lysine" evidence="11">
    <location>
        <position position="204"/>
    </location>
</feature>
<comment type="caution">
    <text evidence="13">The sequence shown here is derived from an EMBL/GenBank/DDBJ whole genome shotgun (WGS) entry which is preliminary data.</text>
</comment>
<evidence type="ECO:0000259" key="12">
    <source>
        <dbReference type="Pfam" id="PF00155"/>
    </source>
</evidence>
<evidence type="ECO:0000256" key="5">
    <source>
        <dbReference type="ARBA" id="ARBA00022576"/>
    </source>
</evidence>
<dbReference type="GO" id="GO:0000105">
    <property type="term" value="P:L-histidine biosynthetic process"/>
    <property type="evidence" value="ECO:0007669"/>
    <property type="project" value="UniProtKB-UniRule"/>
</dbReference>
<dbReference type="Pfam" id="PF00155">
    <property type="entry name" value="Aminotran_1_2"/>
    <property type="match status" value="1"/>
</dbReference>